<accession>A0ABR7T762</accession>
<dbReference type="PANTHER" id="PTHR21621:SF0">
    <property type="entry name" value="BETA-CITRYLGLUTAMATE SYNTHASE B-RELATED"/>
    <property type="match status" value="1"/>
</dbReference>
<evidence type="ECO:0000313" key="3">
    <source>
        <dbReference type="Proteomes" id="UP000617402"/>
    </source>
</evidence>
<proteinExistence type="predicted"/>
<reference evidence="2 3" key="1">
    <citation type="submission" date="2020-07" db="EMBL/GenBank/DDBJ databases">
        <title>Draft whole-genome sequence of Heliobacterium chlorum DSM 3682, type strain.</title>
        <authorList>
            <person name="Kyndt J.A."/>
            <person name="Meyer T.E."/>
            <person name="Imhoff J.F."/>
        </authorList>
    </citation>
    <scope>NUCLEOTIDE SEQUENCE [LARGE SCALE GENOMIC DNA]</scope>
    <source>
        <strain evidence="2 3">DSM 3682</strain>
    </source>
</reference>
<protein>
    <recommendedName>
        <fullName evidence="1">MvdD-like pre-ATP grasp domain-containing protein</fullName>
    </recommendedName>
</protein>
<dbReference type="EMBL" id="JACVHF010000052">
    <property type="protein sequence ID" value="MBC9786604.1"/>
    <property type="molecule type" value="Genomic_DNA"/>
</dbReference>
<name>A0ABR7T762_HELCL</name>
<dbReference type="PANTHER" id="PTHR21621">
    <property type="entry name" value="RIBOSOMAL PROTEIN S6 MODIFICATION PROTEIN"/>
    <property type="match status" value="1"/>
</dbReference>
<sequence>MLLIITNRDDFTADYVILGLREKDVPYIRFNTDEFPQQCKISRSFESNYLSGNLKKFNNKTNLENVSVVWYRRSLNPPPITIFGVENSLFVQQEIRHFLEGTLLSLQVPWVNPLPAVMSSERKIFQLSIALDCGLTIPETIITNDPLEINAFANKHENIICKPIYSGLQITENKGYSVYTHEINREYLKDYKAIKNCPTLYQRRIEKEVDIRLTFFGDNYFPVQIKGINEEVYLDWRKPEYKLLYELTKIPNDIINSCKIMLSRLGLVYGAFDLIRDRAGKYYFLEVNPAGEWAWLDRELQLGMREALISLFETQKGSSKWLK</sequence>
<dbReference type="Gene3D" id="3.30.470.20">
    <property type="entry name" value="ATP-grasp fold, B domain"/>
    <property type="match status" value="1"/>
</dbReference>
<comment type="caution">
    <text evidence="2">The sequence shown here is derived from an EMBL/GenBank/DDBJ whole genome shotgun (WGS) entry which is preliminary data.</text>
</comment>
<dbReference type="RefSeq" id="WP_188042023.1">
    <property type="nucleotide sequence ID" value="NZ_JACVHF010000052.1"/>
</dbReference>
<dbReference type="InterPro" id="IPR048936">
    <property type="entry name" value="MvdD-like_ATPgrasp"/>
</dbReference>
<evidence type="ECO:0000259" key="1">
    <source>
        <dbReference type="Pfam" id="PF21068"/>
    </source>
</evidence>
<keyword evidence="3" id="KW-1185">Reference proteome</keyword>
<organism evidence="2 3">
    <name type="scientific">Heliobacterium chlorum</name>
    <dbReference type="NCBI Taxonomy" id="2698"/>
    <lineage>
        <taxon>Bacteria</taxon>
        <taxon>Bacillati</taxon>
        <taxon>Bacillota</taxon>
        <taxon>Clostridia</taxon>
        <taxon>Eubacteriales</taxon>
        <taxon>Heliobacteriaceae</taxon>
        <taxon>Heliobacterium</taxon>
    </lineage>
</organism>
<dbReference type="SUPFAM" id="SSF56059">
    <property type="entry name" value="Glutathione synthetase ATP-binding domain-like"/>
    <property type="match status" value="1"/>
</dbReference>
<evidence type="ECO:0000313" key="2">
    <source>
        <dbReference type="EMBL" id="MBC9786604.1"/>
    </source>
</evidence>
<feature type="domain" description="MvdD-like pre-ATP grasp" evidence="1">
    <location>
        <begin position="2"/>
        <end position="116"/>
    </location>
</feature>
<dbReference type="Proteomes" id="UP000617402">
    <property type="component" value="Unassembled WGS sequence"/>
</dbReference>
<dbReference type="Pfam" id="PF21068">
    <property type="entry name" value="ATPgraspMvdD"/>
    <property type="match status" value="1"/>
</dbReference>
<gene>
    <name evidence="2" type="ORF">H1S01_19350</name>
</gene>